<dbReference type="PROSITE" id="PS51257">
    <property type="entry name" value="PROKAR_LIPOPROTEIN"/>
    <property type="match status" value="1"/>
</dbReference>
<dbReference type="Pfam" id="PF00327">
    <property type="entry name" value="Ribosomal_L30"/>
    <property type="match status" value="1"/>
</dbReference>
<comment type="caution">
    <text evidence="4">The sequence shown here is derived from an EMBL/GenBank/DDBJ whole genome shotgun (WGS) entry which is preliminary data.</text>
</comment>
<accession>A0A507CDC0</accession>
<dbReference type="Gene3D" id="3.30.1390.20">
    <property type="entry name" value="Ribosomal protein L30, ferredoxin-like fold domain"/>
    <property type="match status" value="1"/>
</dbReference>
<sequence length="221" mass="24393">MASIYRHSSKLLGHLRHPNIGTSISSCHKPNIKAPSPPSSHFTTSTLQNYPRKPPAWAPPAYKPATPSQLASPPVPKRVKSKPIPRVPNLPIWIRLARPKPQKRHLDDTQTAVPLPTTYPAAPKPDVSASSGRFAATYYEITLLRGFKGVSKQKRIVASALGLHGRHEVVYRRCGPRCAGQILAIRELVKVRLVNEIPRQLNMPKGFVKVGSNLARNVLPM</sequence>
<feature type="domain" description="Large ribosomal subunit protein uL30-like ferredoxin-like fold" evidence="3">
    <location>
        <begin position="139"/>
        <end position="189"/>
    </location>
</feature>
<dbReference type="STRING" id="1806994.A0A507CDC0"/>
<dbReference type="SUPFAM" id="SSF55129">
    <property type="entry name" value="Ribosomal protein L30p/L7e"/>
    <property type="match status" value="1"/>
</dbReference>
<reference evidence="4 5" key="1">
    <citation type="journal article" date="2019" name="Sci. Rep.">
        <title>Comparative genomics of chytrid fungi reveal insights into the obligate biotrophic and pathogenic lifestyle of Synchytrium endobioticum.</title>
        <authorList>
            <person name="van de Vossenberg B.T.L.H."/>
            <person name="Warris S."/>
            <person name="Nguyen H.D.T."/>
            <person name="van Gent-Pelzer M.P.E."/>
            <person name="Joly D.L."/>
            <person name="van de Geest H.C."/>
            <person name="Bonants P.J.M."/>
            <person name="Smith D.S."/>
            <person name="Levesque C.A."/>
            <person name="van der Lee T.A.J."/>
        </authorList>
    </citation>
    <scope>NUCLEOTIDE SEQUENCE [LARGE SCALE GENOMIC DNA]</scope>
    <source>
        <strain evidence="4 5">JEL517</strain>
    </source>
</reference>
<dbReference type="RefSeq" id="XP_031027239.1">
    <property type="nucleotide sequence ID" value="XM_031166821.1"/>
</dbReference>
<proteinExistence type="inferred from homology"/>
<dbReference type="GeneID" id="42002118"/>
<comment type="similarity">
    <text evidence="1">Belongs to the universal ribosomal protein uL30 family.</text>
</comment>
<evidence type="ECO:0000256" key="1">
    <source>
        <dbReference type="ARBA" id="ARBA00007594"/>
    </source>
</evidence>
<dbReference type="InterPro" id="IPR036919">
    <property type="entry name" value="Ribo_uL30_ferredoxin-like_sf"/>
</dbReference>
<dbReference type="OrthoDB" id="509901at2759"/>
<evidence type="ECO:0000259" key="3">
    <source>
        <dbReference type="Pfam" id="PF00327"/>
    </source>
</evidence>
<gene>
    <name evidence="4" type="ORF">SmJEL517_g00893</name>
</gene>
<organism evidence="4 5">
    <name type="scientific">Synchytrium microbalum</name>
    <dbReference type="NCBI Taxonomy" id="1806994"/>
    <lineage>
        <taxon>Eukaryota</taxon>
        <taxon>Fungi</taxon>
        <taxon>Fungi incertae sedis</taxon>
        <taxon>Chytridiomycota</taxon>
        <taxon>Chytridiomycota incertae sedis</taxon>
        <taxon>Chytridiomycetes</taxon>
        <taxon>Synchytriales</taxon>
        <taxon>Synchytriaceae</taxon>
        <taxon>Synchytrium</taxon>
    </lineage>
</organism>
<evidence type="ECO:0000313" key="4">
    <source>
        <dbReference type="EMBL" id="TPX37169.1"/>
    </source>
</evidence>
<dbReference type="Proteomes" id="UP000319731">
    <property type="component" value="Unassembled WGS sequence"/>
</dbReference>
<dbReference type="EMBL" id="QEAO01000003">
    <property type="protein sequence ID" value="TPX37169.1"/>
    <property type="molecule type" value="Genomic_DNA"/>
</dbReference>
<evidence type="ECO:0000256" key="2">
    <source>
        <dbReference type="SAM" id="MobiDB-lite"/>
    </source>
</evidence>
<feature type="compositionally biased region" description="Pro residues" evidence="2">
    <location>
        <begin position="52"/>
        <end position="62"/>
    </location>
</feature>
<dbReference type="AlphaFoldDB" id="A0A507CDC0"/>
<protein>
    <recommendedName>
        <fullName evidence="3">Large ribosomal subunit protein uL30-like ferredoxin-like fold domain-containing protein</fullName>
    </recommendedName>
</protein>
<name>A0A507CDC0_9FUNG</name>
<dbReference type="InterPro" id="IPR016082">
    <property type="entry name" value="Ribosomal_uL30_ferredoxin-like"/>
</dbReference>
<keyword evidence="5" id="KW-1185">Reference proteome</keyword>
<feature type="region of interest" description="Disordered" evidence="2">
    <location>
        <begin position="22"/>
        <end position="82"/>
    </location>
</feature>
<evidence type="ECO:0000313" key="5">
    <source>
        <dbReference type="Proteomes" id="UP000319731"/>
    </source>
</evidence>